<proteinExistence type="predicted"/>
<sequence length="111" mass="12321">MLKGFSRHHGAAWRRKTAWLTVWIVAGSAVFLACGRILWLAHTTHTVITPLRRYRRIVGLDESPGFFWACVVVYALVFLCAPAALASWASDLAGQFRPLGSDARKQRVGPS</sequence>
<keyword evidence="1" id="KW-1133">Transmembrane helix</keyword>
<reference evidence="2 3" key="1">
    <citation type="submission" date="2020-11" db="EMBL/GenBank/DDBJ databases">
        <title>genome sequence of strain KACC 18849.</title>
        <authorList>
            <person name="Gao J."/>
            <person name="Zhang X."/>
        </authorList>
    </citation>
    <scope>NUCLEOTIDE SEQUENCE [LARGE SCALE GENOMIC DNA]</scope>
    <source>
        <strain evidence="2 3">KACC 18849</strain>
    </source>
</reference>
<name>A0ABS0T6A2_9CAUL</name>
<dbReference type="Proteomes" id="UP000639859">
    <property type="component" value="Unassembled WGS sequence"/>
</dbReference>
<dbReference type="RefSeq" id="WP_198578319.1">
    <property type="nucleotide sequence ID" value="NZ_JADWOX010000022.1"/>
</dbReference>
<feature type="transmembrane region" description="Helical" evidence="1">
    <location>
        <begin position="66"/>
        <end position="89"/>
    </location>
</feature>
<dbReference type="EMBL" id="JADWOX010000022">
    <property type="protein sequence ID" value="MBI1686428.1"/>
    <property type="molecule type" value="Genomic_DNA"/>
</dbReference>
<gene>
    <name evidence="2" type="ORF">I4Q42_22390</name>
</gene>
<keyword evidence="1" id="KW-0812">Transmembrane</keyword>
<organism evidence="2 3">
    <name type="scientific">Caulobacter hibisci</name>
    <dbReference type="NCBI Taxonomy" id="2035993"/>
    <lineage>
        <taxon>Bacteria</taxon>
        <taxon>Pseudomonadati</taxon>
        <taxon>Pseudomonadota</taxon>
        <taxon>Alphaproteobacteria</taxon>
        <taxon>Caulobacterales</taxon>
        <taxon>Caulobacteraceae</taxon>
        <taxon>Caulobacter</taxon>
    </lineage>
</organism>
<keyword evidence="1" id="KW-0472">Membrane</keyword>
<dbReference type="PROSITE" id="PS51257">
    <property type="entry name" value="PROKAR_LIPOPROTEIN"/>
    <property type="match status" value="1"/>
</dbReference>
<evidence type="ECO:0000313" key="3">
    <source>
        <dbReference type="Proteomes" id="UP000639859"/>
    </source>
</evidence>
<evidence type="ECO:0000256" key="1">
    <source>
        <dbReference type="SAM" id="Phobius"/>
    </source>
</evidence>
<accession>A0ABS0T6A2</accession>
<evidence type="ECO:0000313" key="2">
    <source>
        <dbReference type="EMBL" id="MBI1686428.1"/>
    </source>
</evidence>
<comment type="caution">
    <text evidence="2">The sequence shown here is derived from an EMBL/GenBank/DDBJ whole genome shotgun (WGS) entry which is preliminary data.</text>
</comment>
<keyword evidence="3" id="KW-1185">Reference proteome</keyword>
<protein>
    <submittedName>
        <fullName evidence="2">Uncharacterized protein</fullName>
    </submittedName>
</protein>
<feature type="transmembrane region" description="Helical" evidence="1">
    <location>
        <begin position="20"/>
        <end position="41"/>
    </location>
</feature>